<comment type="caution">
    <text evidence="1">The sequence shown here is derived from an EMBL/GenBank/DDBJ whole genome shotgun (WGS) entry which is preliminary data.</text>
</comment>
<evidence type="ECO:0000313" key="2">
    <source>
        <dbReference type="Proteomes" id="UP000615026"/>
    </source>
</evidence>
<dbReference type="RefSeq" id="WP_193996799.1">
    <property type="nucleotide sequence ID" value="NZ_JADEXP010000626.1"/>
</dbReference>
<keyword evidence="2" id="KW-1185">Reference proteome</keyword>
<reference evidence="1" key="1">
    <citation type="submission" date="2020-10" db="EMBL/GenBank/DDBJ databases">
        <authorList>
            <person name="Castelo-Branco R."/>
            <person name="Eusebio N."/>
            <person name="Adriana R."/>
            <person name="Vieira A."/>
            <person name="Brugerolle De Fraissinette N."/>
            <person name="Rezende De Castro R."/>
            <person name="Schneider M.P."/>
            <person name="Vasconcelos V."/>
            <person name="Leao P.N."/>
        </authorList>
    </citation>
    <scope>NUCLEOTIDE SEQUENCE</scope>
    <source>
        <strain evidence="1">LEGE 11479</strain>
    </source>
</reference>
<gene>
    <name evidence="1" type="ORF">IQ260_30595</name>
</gene>
<dbReference type="Proteomes" id="UP000615026">
    <property type="component" value="Unassembled WGS sequence"/>
</dbReference>
<accession>A0A929A0U1</accession>
<name>A0A929A0U1_LEPEC</name>
<dbReference type="AlphaFoldDB" id="A0A929A0U1"/>
<dbReference type="EMBL" id="JADEXP010000626">
    <property type="protein sequence ID" value="MBE9070990.1"/>
    <property type="molecule type" value="Genomic_DNA"/>
</dbReference>
<organism evidence="1 2">
    <name type="scientific">Leptolyngbya cf. ectocarpi LEGE 11479</name>
    <dbReference type="NCBI Taxonomy" id="1828722"/>
    <lineage>
        <taxon>Bacteria</taxon>
        <taxon>Bacillati</taxon>
        <taxon>Cyanobacteriota</taxon>
        <taxon>Cyanophyceae</taxon>
        <taxon>Leptolyngbyales</taxon>
        <taxon>Leptolyngbyaceae</taxon>
        <taxon>Leptolyngbya group</taxon>
        <taxon>Leptolyngbya</taxon>
    </lineage>
</organism>
<evidence type="ECO:0000313" key="1">
    <source>
        <dbReference type="EMBL" id="MBE9070990.1"/>
    </source>
</evidence>
<feature type="non-terminal residue" evidence="1">
    <location>
        <position position="1"/>
    </location>
</feature>
<protein>
    <submittedName>
        <fullName evidence="1">Uncharacterized protein</fullName>
    </submittedName>
</protein>
<sequence>LYTHAENKDWEQITNRKNIRWNDPAKKFKWEITKKNKKISEETTETIAEKCDKLLLPNRLVKANKNPRTNAQKKSEISDAVIKDWEAVVSKIKSLTGQEVNAGDTKRELANPTKKVGADSFSWHKTGRAIDLARDLKWLIVEAPSGENMFFKLYLPAKSNLKEKSSYKKQFKETDSVNFHKKGYYPGKKLYKTTFIDVTAILEDNGFSRIKAHEGWDKKGAKESKQEWWHYDKRDGLTWYDALNQIYTENEIVDKTKTLVDEYSGGEEKAKTRLKNEGFPEEVIEQIFK</sequence>
<proteinExistence type="predicted"/>